<evidence type="ECO:0000313" key="2">
    <source>
        <dbReference type="Proteomes" id="UP000075304"/>
    </source>
</evidence>
<reference evidence="1 2" key="1">
    <citation type="submission" date="2016-01" db="EMBL/GenBank/DDBJ databases">
        <title>Genome Sequences of Twelve Sporeforming Bacillus Species Isolated from Foods.</title>
        <authorList>
            <person name="Berendsen E.M."/>
            <person name="Wells-Bennik M.H."/>
            <person name="Krawcyk A.O."/>
            <person name="De Jong A."/>
            <person name="Holsappel S."/>
            <person name="Eijlander R.T."/>
            <person name="Kuipers O.P."/>
        </authorList>
    </citation>
    <scope>NUCLEOTIDE SEQUENCE [LARGE SCALE GENOMIC DNA]</scope>
    <source>
        <strain evidence="1 2">B4099</strain>
    </source>
</reference>
<dbReference type="AlphaFoldDB" id="A0A150KAX0"/>
<organism evidence="1 2">
    <name type="scientific">Heyndrickxia coagulans</name>
    <name type="common">Weizmannia coagulans</name>
    <dbReference type="NCBI Taxonomy" id="1398"/>
    <lineage>
        <taxon>Bacteria</taxon>
        <taxon>Bacillati</taxon>
        <taxon>Bacillota</taxon>
        <taxon>Bacilli</taxon>
        <taxon>Bacillales</taxon>
        <taxon>Bacillaceae</taxon>
        <taxon>Heyndrickxia</taxon>
    </lineage>
</organism>
<accession>A0A150KAX0</accession>
<comment type="caution">
    <text evidence="1">The sequence shown here is derived from an EMBL/GenBank/DDBJ whole genome shotgun (WGS) entry which is preliminary data.</text>
</comment>
<protein>
    <submittedName>
        <fullName evidence="1">Uncharacterized protein</fullName>
    </submittedName>
</protein>
<evidence type="ECO:0000313" key="1">
    <source>
        <dbReference type="EMBL" id="KYC66735.1"/>
    </source>
</evidence>
<proteinExistence type="predicted"/>
<dbReference type="Proteomes" id="UP000075304">
    <property type="component" value="Unassembled WGS sequence"/>
</dbReference>
<name>A0A150KAX0_HEYCO</name>
<gene>
    <name evidence="1" type="ORF">B4099_2478</name>
</gene>
<sequence>MAPDIKHNQQTREKKVPLHSGSLHFEAYHYASFLFALSLTKRSMP</sequence>
<dbReference type="EMBL" id="LQYI01000077">
    <property type="protein sequence ID" value="KYC66735.1"/>
    <property type="molecule type" value="Genomic_DNA"/>
</dbReference>